<dbReference type="InterPro" id="IPR051679">
    <property type="entry name" value="DASS-Related_Transporters"/>
</dbReference>
<name>A0A9X2DPI6_9BACI</name>
<evidence type="ECO:0000256" key="6">
    <source>
        <dbReference type="SAM" id="Phobius"/>
    </source>
</evidence>
<feature type="transmembrane region" description="Helical" evidence="6">
    <location>
        <begin position="21"/>
        <end position="40"/>
    </location>
</feature>
<evidence type="ECO:0000256" key="4">
    <source>
        <dbReference type="ARBA" id="ARBA00022989"/>
    </source>
</evidence>
<dbReference type="InterPro" id="IPR018385">
    <property type="entry name" value="C4_dicarb_anaerob_car-like"/>
</dbReference>
<organism evidence="7 8">
    <name type="scientific">Halalkalibacter oceani</name>
    <dbReference type="NCBI Taxonomy" id="1653776"/>
    <lineage>
        <taxon>Bacteria</taxon>
        <taxon>Bacillati</taxon>
        <taxon>Bacillota</taxon>
        <taxon>Bacilli</taxon>
        <taxon>Bacillales</taxon>
        <taxon>Bacillaceae</taxon>
        <taxon>Halalkalibacter</taxon>
    </lineage>
</organism>
<keyword evidence="2" id="KW-1003">Cell membrane</keyword>
<keyword evidence="8" id="KW-1185">Reference proteome</keyword>
<dbReference type="GO" id="GO:0005886">
    <property type="term" value="C:plasma membrane"/>
    <property type="evidence" value="ECO:0007669"/>
    <property type="project" value="UniProtKB-SubCell"/>
</dbReference>
<comment type="subcellular location">
    <subcellularLocation>
        <location evidence="1">Cell membrane</location>
        <topology evidence="1">Multi-pass membrane protein</topology>
    </subcellularLocation>
</comment>
<feature type="transmembrane region" description="Helical" evidence="6">
    <location>
        <begin position="450"/>
        <end position="472"/>
    </location>
</feature>
<proteinExistence type="predicted"/>
<keyword evidence="4 6" id="KW-1133">Transmembrane helix</keyword>
<dbReference type="Proteomes" id="UP001139179">
    <property type="component" value="Unassembled WGS sequence"/>
</dbReference>
<evidence type="ECO:0000313" key="7">
    <source>
        <dbReference type="EMBL" id="MCM3714731.1"/>
    </source>
</evidence>
<evidence type="ECO:0000256" key="5">
    <source>
        <dbReference type="ARBA" id="ARBA00023136"/>
    </source>
</evidence>
<feature type="transmembrane region" description="Helical" evidence="6">
    <location>
        <begin position="207"/>
        <end position="226"/>
    </location>
</feature>
<accession>A0A9X2DPI6</accession>
<feature type="transmembrane region" description="Helical" evidence="6">
    <location>
        <begin position="175"/>
        <end position="195"/>
    </location>
</feature>
<gene>
    <name evidence="7" type="ORF">M3202_11645</name>
</gene>
<dbReference type="EMBL" id="JAMBOL010000009">
    <property type="protein sequence ID" value="MCM3714731.1"/>
    <property type="molecule type" value="Genomic_DNA"/>
</dbReference>
<dbReference type="RefSeq" id="WP_251223498.1">
    <property type="nucleotide sequence ID" value="NZ_JAMBOL010000009.1"/>
</dbReference>
<reference evidence="7" key="1">
    <citation type="submission" date="2022-05" db="EMBL/GenBank/DDBJ databases">
        <title>Comparative Genomics of Spacecraft Associated Microbes.</title>
        <authorList>
            <person name="Tran M.T."/>
            <person name="Wright A."/>
            <person name="Seuylemezian A."/>
            <person name="Eisen J."/>
            <person name="Coil D."/>
        </authorList>
    </citation>
    <scope>NUCLEOTIDE SEQUENCE</scope>
    <source>
        <strain evidence="7">214.1.1</strain>
    </source>
</reference>
<feature type="transmembrane region" description="Helical" evidence="6">
    <location>
        <begin position="267"/>
        <end position="284"/>
    </location>
</feature>
<sequence length="475" mass="51049">MSEPKQPGAGSGLRKLLVMPHTYVLLVIIILLAALLTYVIPAGEFERAEDVNSGRTVVVPGSYEETEASPFNPLLFPVSIVEGFNDSSDIIFFILIIGGTFQIIMSTGAIDAVTGRTTRLFSKRSAFVIPAFLALFSVGGFTMGMSTESMVFVPIGILIARSLGYDAITGTAMVILGSNIGFTAGLLNPFSVGVAQSIAEVPLFSGMWLRAIILILLLIITSLYIIRYANKVKQDQRNSLVYELETEQNQADIEGVAVDSTITGKHMMAISVFLIGIIVLLWGVSVHEWYILEISSLFLAMGIVAGLVSGYGPSRISKEFVKGAKSIVMGALMIGLARAVIVVLEDGAIIDTIVFYASTVVDTMPSSLQVLGMYLFQVFVNLFITSGSGQAAITMPIMTPLGDLLGVTRQTGVLAFQLGDGFTNLINPTSSTLMGALAVSGIAFQKWFRFAWPLIVIWIVFGGIMVVIANLIHYQ</sequence>
<keyword evidence="5 6" id="KW-0472">Membrane</keyword>
<keyword evidence="3 6" id="KW-0812">Transmembrane</keyword>
<evidence type="ECO:0000256" key="1">
    <source>
        <dbReference type="ARBA" id="ARBA00004651"/>
    </source>
</evidence>
<dbReference type="Pfam" id="PF03606">
    <property type="entry name" value="DcuC"/>
    <property type="match status" value="1"/>
</dbReference>
<dbReference type="AlphaFoldDB" id="A0A9X2DPI6"/>
<comment type="caution">
    <text evidence="7">The sequence shown here is derived from an EMBL/GenBank/DDBJ whole genome shotgun (WGS) entry which is preliminary data.</text>
</comment>
<dbReference type="PANTHER" id="PTHR43652">
    <property type="entry name" value="BASIC AMINO ACID ANTIPORTER YFCC-RELATED"/>
    <property type="match status" value="1"/>
</dbReference>
<feature type="transmembrane region" description="Helical" evidence="6">
    <location>
        <begin position="364"/>
        <end position="384"/>
    </location>
</feature>
<evidence type="ECO:0000256" key="3">
    <source>
        <dbReference type="ARBA" id="ARBA00022692"/>
    </source>
</evidence>
<feature type="transmembrane region" description="Helical" evidence="6">
    <location>
        <begin position="151"/>
        <end position="168"/>
    </location>
</feature>
<feature type="transmembrane region" description="Helical" evidence="6">
    <location>
        <begin position="290"/>
        <end position="311"/>
    </location>
</feature>
<feature type="transmembrane region" description="Helical" evidence="6">
    <location>
        <begin position="90"/>
        <end position="113"/>
    </location>
</feature>
<dbReference type="PANTHER" id="PTHR43652:SF2">
    <property type="entry name" value="BASIC AMINO ACID ANTIPORTER YFCC-RELATED"/>
    <property type="match status" value="1"/>
</dbReference>
<evidence type="ECO:0000256" key="2">
    <source>
        <dbReference type="ARBA" id="ARBA00022475"/>
    </source>
</evidence>
<evidence type="ECO:0000313" key="8">
    <source>
        <dbReference type="Proteomes" id="UP001139179"/>
    </source>
</evidence>
<protein>
    <submittedName>
        <fullName evidence="7">AbgT family transporter</fullName>
    </submittedName>
</protein>
<feature type="transmembrane region" description="Helical" evidence="6">
    <location>
        <begin position="125"/>
        <end position="145"/>
    </location>
</feature>